<dbReference type="SUPFAM" id="SSF50443">
    <property type="entry name" value="FucI/AraA C-terminal domain-like"/>
    <property type="match status" value="1"/>
</dbReference>
<keyword evidence="1" id="KW-0413">Isomerase</keyword>
<dbReference type="InterPro" id="IPR015888">
    <property type="entry name" value="Fuc_isomerase_C"/>
</dbReference>
<evidence type="ECO:0000313" key="5">
    <source>
        <dbReference type="Proteomes" id="UP000003860"/>
    </source>
</evidence>
<proteinExistence type="predicted"/>
<evidence type="ECO:0000256" key="1">
    <source>
        <dbReference type="ARBA" id="ARBA00023235"/>
    </source>
</evidence>
<comment type="caution">
    <text evidence="4">The sequence shown here is derived from an EMBL/GenBank/DDBJ whole genome shotgun (WGS) entry which is preliminary data.</text>
</comment>
<dbReference type="Pfam" id="PF02952">
    <property type="entry name" value="Fucose_iso_C"/>
    <property type="match status" value="1"/>
</dbReference>
<dbReference type="GO" id="GO:0008736">
    <property type="term" value="F:L-fucose isomerase activity"/>
    <property type="evidence" value="ECO:0007669"/>
    <property type="project" value="InterPro"/>
</dbReference>
<dbReference type="EMBL" id="ACXX02000001">
    <property type="protein sequence ID" value="EGD49626.1"/>
    <property type="molecule type" value="Genomic_DNA"/>
</dbReference>
<protein>
    <submittedName>
        <fullName evidence="4">L-fucose isomerase-like protein</fullName>
    </submittedName>
</protein>
<dbReference type="SUPFAM" id="SSF53743">
    <property type="entry name" value="FucI/AraA N-terminal and middle domains"/>
    <property type="match status" value="1"/>
</dbReference>
<dbReference type="OrthoDB" id="5838738at2"/>
<dbReference type="RefSeq" id="WP_004616485.1">
    <property type="nucleotide sequence ID" value="NZ_ACXX02000001.1"/>
</dbReference>
<evidence type="ECO:0000256" key="2">
    <source>
        <dbReference type="ARBA" id="ARBA00023277"/>
    </source>
</evidence>
<dbReference type="STRING" id="588581.Cpap_4067"/>
<keyword evidence="2" id="KW-0119">Carbohydrate metabolism</keyword>
<dbReference type="eggNOG" id="COG2407">
    <property type="taxonomic scope" value="Bacteria"/>
</dbReference>
<dbReference type="PANTHER" id="PTHR36120:SF1">
    <property type="entry name" value="L-FUCOSE ISOMERASE C-TERMINAL DOMAIN-CONTAINING PROTEIN"/>
    <property type="match status" value="1"/>
</dbReference>
<name>F1T828_9FIRM</name>
<reference evidence="4" key="1">
    <citation type="submission" date="2009-07" db="EMBL/GenBank/DDBJ databases">
        <authorList>
            <consortium name="US DOE Joint Genome Institute (JGI-PGF)"/>
            <person name="Lucas S."/>
            <person name="Copeland A."/>
            <person name="Lapidus A."/>
            <person name="Glavina del Rio T."/>
            <person name="Tice H."/>
            <person name="Bruce D."/>
            <person name="Goodwin L."/>
            <person name="Pitluck S."/>
            <person name="Larimer F."/>
            <person name="Land M.L."/>
            <person name="Mouttaki H."/>
            <person name="He Z."/>
            <person name="Zhou J."/>
            <person name="Hemme C.L."/>
        </authorList>
    </citation>
    <scope>NUCLEOTIDE SEQUENCE</scope>
    <source>
        <strain evidence="4">DSM 2782</strain>
    </source>
</reference>
<feature type="domain" description="L-fucose isomerase C-terminal" evidence="3">
    <location>
        <begin position="338"/>
        <end position="437"/>
    </location>
</feature>
<sequence>MKQKVKLGVVCLTRTTYEYKTAQAMYTKTIEDLKKLPDVDYTFIEECVIEIQDAEDAAVKLLAANVDGVVIISGTFHLGHLALIFAKYIKKPFLLWAYNELPYDGGKIRLNAVCGLNLNASNLYKTGKDDYSCTIGDSIDEKWVDALRVKVALQNARVGLVGYRAHGFFNVGVDDMDIYQKTGILIDHYEIADMFSQPVTDVEIEEEEKEVRSLFICKEVNDTQVKKVAQLCVSATKFVEKNGLTAVAVRCWPEFAANYGISPCAAMSILQSKGIILSCEGDVEGALSMLAGAALGAETPFLADLSQVDLQEDFALMWHCGVAPANLWDGKSERTLDTYFAGGKGVTAGFVMKEGHVNLIRFDTARGKTRMFLAAGESIEMKKQLCGTYTKVKFEQNINDLLNTVTETGVAHHLAMLYGEYRDVLRLAAKMMNYEVIE</sequence>
<gene>
    <name evidence="4" type="ORF">Cpap_4067</name>
</gene>
<organism evidence="4 5">
    <name type="scientific">Ruminiclostridium papyrosolvens DSM 2782</name>
    <dbReference type="NCBI Taxonomy" id="588581"/>
    <lineage>
        <taxon>Bacteria</taxon>
        <taxon>Bacillati</taxon>
        <taxon>Bacillota</taxon>
        <taxon>Clostridia</taxon>
        <taxon>Eubacteriales</taxon>
        <taxon>Oscillospiraceae</taxon>
        <taxon>Ruminiclostridium</taxon>
    </lineage>
</organism>
<dbReference type="InterPro" id="IPR004216">
    <property type="entry name" value="Fuc/Ara_isomerase_C"/>
</dbReference>
<keyword evidence="5" id="KW-1185">Reference proteome</keyword>
<dbReference type="PANTHER" id="PTHR36120">
    <property type="entry name" value="FUCOSE ISOMERASE"/>
    <property type="match status" value="1"/>
</dbReference>
<accession>F1T828</accession>
<dbReference type="Proteomes" id="UP000003860">
    <property type="component" value="Unassembled WGS sequence"/>
</dbReference>
<dbReference type="GO" id="GO:0005737">
    <property type="term" value="C:cytoplasm"/>
    <property type="evidence" value="ECO:0007669"/>
    <property type="project" value="InterPro"/>
</dbReference>
<reference evidence="4" key="2">
    <citation type="submission" date="2011-01" db="EMBL/GenBank/DDBJ databases">
        <title>The Non-contiguous Finished genome of Clostridium papyrosolvens.</title>
        <authorList>
            <person name="Lucas S."/>
            <person name="Copeland A."/>
            <person name="Lapidus A."/>
            <person name="Cheng J.-F."/>
            <person name="Goodwin L."/>
            <person name="Pitluck S."/>
            <person name="Misra M."/>
            <person name="Chertkov O."/>
            <person name="Detter J.C."/>
            <person name="Han C."/>
            <person name="Tapia R."/>
            <person name="Land M."/>
            <person name="Hauser L."/>
            <person name="Kyrpides N."/>
            <person name="Ivanova N."/>
            <person name="Pagani I."/>
            <person name="Mouttaki H."/>
            <person name="He Z."/>
            <person name="Zhou J."/>
            <person name="Hemme C.L."/>
            <person name="Woyke T."/>
        </authorList>
    </citation>
    <scope>NUCLEOTIDE SEQUENCE [LARGE SCALE GENOMIC DNA]</scope>
    <source>
        <strain evidence="4">DSM 2782</strain>
    </source>
</reference>
<dbReference type="AlphaFoldDB" id="F1T828"/>
<evidence type="ECO:0000259" key="3">
    <source>
        <dbReference type="Pfam" id="PF02952"/>
    </source>
</evidence>
<dbReference type="InterPro" id="IPR009015">
    <property type="entry name" value="Fucose_isomerase_N/cen_sf"/>
</dbReference>
<dbReference type="GO" id="GO:0006004">
    <property type="term" value="P:fucose metabolic process"/>
    <property type="evidence" value="ECO:0007669"/>
    <property type="project" value="InterPro"/>
</dbReference>
<evidence type="ECO:0000313" key="4">
    <source>
        <dbReference type="EMBL" id="EGD49626.1"/>
    </source>
</evidence>